<gene>
    <name evidence="2" type="ORF">CVP05_11950</name>
</gene>
<dbReference type="AlphaFoldDB" id="A0A2M8RZL9"/>
<keyword evidence="3" id="KW-1185">Reference proteome</keyword>
<dbReference type="InterPro" id="IPR011040">
    <property type="entry name" value="Sialidase"/>
</dbReference>
<proteinExistence type="predicted"/>
<sequence>MTFAIYQKEFVLDQQHNLFQHCHASTILAIPNSSDLLVAFFAGEKEGAGDTAIWIVSQHNGVWEMPRRIIAQSDMPHWNPVLHQDSQTGHILLFYKVGTDVHSWITKFVISKDQGKTWSLPQTLVESDNTPRGPVKNKLIVTQDGAWIAPGSIENELYWDAFVDISYDQGKHWMKYPIPLTHIDPNESIHTELWSGLKENTLWENDISKIAKWDGVIQPTLWESKKDHIHALMRSTRGKIYRSDSHDNGKTWCHSYPTNLPNNNSGIDVVKLPNGHLVLAYNPITANWGIRYPIAISVSKDNGITWSEPLAIEEKQGEFSYPAINYAQGAIHLTYTWNRKNIVYQKIIYQNHSLN</sequence>
<dbReference type="Pfam" id="PF13088">
    <property type="entry name" value="BNR_2"/>
    <property type="match status" value="1"/>
</dbReference>
<organism evidence="2 3">
    <name type="scientific">Conservatibacter flavescens</name>
    <dbReference type="NCBI Taxonomy" id="28161"/>
    <lineage>
        <taxon>Bacteria</taxon>
        <taxon>Pseudomonadati</taxon>
        <taxon>Pseudomonadota</taxon>
        <taxon>Gammaproteobacteria</taxon>
        <taxon>Pasteurellales</taxon>
        <taxon>Pasteurellaceae</taxon>
        <taxon>Conservatibacter</taxon>
    </lineage>
</organism>
<dbReference type="PANTHER" id="PTHR43752:SF2">
    <property type="entry name" value="BNR_ASP-BOX REPEAT FAMILY PROTEIN"/>
    <property type="match status" value="1"/>
</dbReference>
<dbReference type="Proteomes" id="UP000229329">
    <property type="component" value="Unassembled WGS sequence"/>
</dbReference>
<dbReference type="RefSeq" id="WP_100289791.1">
    <property type="nucleotide sequence ID" value="NZ_PHHA01000038.1"/>
</dbReference>
<dbReference type="Gene3D" id="2.120.10.10">
    <property type="match status" value="1"/>
</dbReference>
<feature type="domain" description="Sialidase" evidence="1">
    <location>
        <begin position="35"/>
        <end position="332"/>
    </location>
</feature>
<name>A0A2M8RZL9_9PAST</name>
<dbReference type="OrthoDB" id="41724at2"/>
<comment type="caution">
    <text evidence="2">The sequence shown here is derived from an EMBL/GenBank/DDBJ whole genome shotgun (WGS) entry which is preliminary data.</text>
</comment>
<evidence type="ECO:0000313" key="2">
    <source>
        <dbReference type="EMBL" id="PJG84316.1"/>
    </source>
</evidence>
<reference evidence="2 3" key="1">
    <citation type="submission" date="2017-11" db="EMBL/GenBank/DDBJ databases">
        <title>Reclassification of Bisgaard taxon 7 as Conservatibacter flavescens gen. nov., sp. nov.</title>
        <authorList>
            <person name="Christensen H."/>
        </authorList>
    </citation>
    <scope>NUCLEOTIDE SEQUENCE [LARGE SCALE GENOMIC DNA]</scope>
    <source>
        <strain evidence="2 3">7_4</strain>
    </source>
</reference>
<dbReference type="EMBL" id="PHHA01000038">
    <property type="protein sequence ID" value="PJG84316.1"/>
    <property type="molecule type" value="Genomic_DNA"/>
</dbReference>
<accession>A0A2M8RZL9</accession>
<dbReference type="PANTHER" id="PTHR43752">
    <property type="entry name" value="BNR/ASP-BOX REPEAT FAMILY PROTEIN"/>
    <property type="match status" value="1"/>
</dbReference>
<evidence type="ECO:0000313" key="3">
    <source>
        <dbReference type="Proteomes" id="UP000229329"/>
    </source>
</evidence>
<dbReference type="InterPro" id="IPR036278">
    <property type="entry name" value="Sialidase_sf"/>
</dbReference>
<evidence type="ECO:0000259" key="1">
    <source>
        <dbReference type="Pfam" id="PF13088"/>
    </source>
</evidence>
<dbReference type="SUPFAM" id="SSF50939">
    <property type="entry name" value="Sialidases"/>
    <property type="match status" value="1"/>
</dbReference>
<dbReference type="CDD" id="cd15482">
    <property type="entry name" value="Sialidase_non-viral"/>
    <property type="match status" value="1"/>
</dbReference>
<protein>
    <recommendedName>
        <fullName evidence="1">Sialidase domain-containing protein</fullName>
    </recommendedName>
</protein>